<comment type="caution">
    <text evidence="4">The sequence shown here is derived from an EMBL/GenBank/DDBJ whole genome shotgun (WGS) entry which is preliminary data.</text>
</comment>
<evidence type="ECO:0000259" key="2">
    <source>
        <dbReference type="Pfam" id="PF22007"/>
    </source>
</evidence>
<dbReference type="RefSeq" id="WP_354195704.1">
    <property type="nucleotide sequence ID" value="NZ_JBEPLW010000003.1"/>
</dbReference>
<dbReference type="InterPro" id="IPR024047">
    <property type="entry name" value="MM3350-like_sf"/>
</dbReference>
<dbReference type="Pfam" id="PF23988">
    <property type="entry name" value="DUF7309"/>
    <property type="match status" value="1"/>
</dbReference>
<sequence length="528" mass="60575">MIVELKVEVLEYWPQTSRVIRLERERTFEELHEVLQLAFEWESGHPYEFGILKDDGETESLVIRPEDAARWKVRDWLWGEGDAAVYRVKTGTGWEHRIEVAGVWDFELNRVYPSCCSAEGELPEVLTVPPAFVETGVRAPDELSLDINQSLIKFIGIPELEGPGFWAGSYREDRPMDSEEEAVFEREFTRLRKWIRRETSRAIRLMKEVYDKRPWELLDDNQIFGIELEGKREPLFVQVLGSEGDDFGLVVYNGWDGYRFLRRKQAGTLTKEEELYGMTGVYADFKNRKEVFAPERQMLRGLGFTFKEGGWPVLRSVEPGYVENPPMPIELDWLQQALKALLALIKPEAARFSFPRLGEDEGMIIFRAVQAGQMEGELMSEPAVPPAREPGLRVHDYELRHVKELPKSGRIVEFDVSYWPSPVREKSWPRMYHPLAVFAADAQTGEVIAANLLSRPAPDVLAQPLFNELLICGKMEIPAEVRVNEATARRIRPLAKELGIRLTITEDLPAVQAAKEAYKESLPHPARP</sequence>
<protein>
    <submittedName>
        <fullName evidence="4">Uncharacterized protein</fullName>
    </submittedName>
</protein>
<reference evidence="4 5" key="1">
    <citation type="submission" date="2024-06" db="EMBL/GenBank/DDBJ databases">
        <title>Genomic Encyclopedia of Type Strains, Phase IV (KMG-IV): sequencing the most valuable type-strain genomes for metagenomic binning, comparative biology and taxonomic classification.</title>
        <authorList>
            <person name="Goeker M."/>
        </authorList>
    </citation>
    <scope>NUCLEOTIDE SEQUENCE [LARGE SCALE GENOMIC DNA]</scope>
    <source>
        <strain evidence="4 5">DSM 26128</strain>
    </source>
</reference>
<dbReference type="Pfam" id="PF22007">
    <property type="entry name" value="DUF6930"/>
    <property type="match status" value="1"/>
</dbReference>
<dbReference type="SUPFAM" id="SSF159941">
    <property type="entry name" value="MM3350-like"/>
    <property type="match status" value="1"/>
</dbReference>
<dbReference type="InterPro" id="IPR012912">
    <property type="entry name" value="Plasmid_pRiA4b_Orf3-like"/>
</dbReference>
<keyword evidence="5" id="KW-1185">Reference proteome</keyword>
<accession>A0ABV2G9N0</accession>
<gene>
    <name evidence="4" type="ORF">ABID49_000867</name>
</gene>
<dbReference type="Pfam" id="PF07929">
    <property type="entry name" value="PRiA4_ORF3"/>
    <property type="match status" value="1"/>
</dbReference>
<feature type="domain" description="Plasmid pRiA4b Orf3-like" evidence="1">
    <location>
        <begin position="2"/>
        <end position="123"/>
    </location>
</feature>
<feature type="domain" description="DUF6930" evidence="2">
    <location>
        <begin position="398"/>
        <end position="517"/>
    </location>
</feature>
<dbReference type="Proteomes" id="UP001549099">
    <property type="component" value="Unassembled WGS sequence"/>
</dbReference>
<evidence type="ECO:0000313" key="5">
    <source>
        <dbReference type="Proteomes" id="UP001549099"/>
    </source>
</evidence>
<dbReference type="Gene3D" id="3.10.290.30">
    <property type="entry name" value="MM3350-like"/>
    <property type="match status" value="1"/>
</dbReference>
<proteinExistence type="predicted"/>
<dbReference type="EMBL" id="JBEPLW010000003">
    <property type="protein sequence ID" value="MET3574983.1"/>
    <property type="molecule type" value="Genomic_DNA"/>
</dbReference>
<dbReference type="InterPro" id="IPR054216">
    <property type="entry name" value="DUF6930"/>
</dbReference>
<evidence type="ECO:0000313" key="4">
    <source>
        <dbReference type="EMBL" id="MET3574983.1"/>
    </source>
</evidence>
<dbReference type="InterPro" id="IPR055733">
    <property type="entry name" value="DUF7309"/>
</dbReference>
<name>A0ABV2G9N0_9BACL</name>
<organism evidence="4 5">
    <name type="scientific">Bhargavaea ullalensis</name>
    <dbReference type="NCBI Taxonomy" id="1265685"/>
    <lineage>
        <taxon>Bacteria</taxon>
        <taxon>Bacillati</taxon>
        <taxon>Bacillota</taxon>
        <taxon>Bacilli</taxon>
        <taxon>Bacillales</taxon>
        <taxon>Caryophanaceae</taxon>
        <taxon>Bhargavaea</taxon>
    </lineage>
</organism>
<evidence type="ECO:0000259" key="1">
    <source>
        <dbReference type="Pfam" id="PF07929"/>
    </source>
</evidence>
<feature type="domain" description="DUF7309" evidence="3">
    <location>
        <begin position="204"/>
        <end position="346"/>
    </location>
</feature>
<evidence type="ECO:0000259" key="3">
    <source>
        <dbReference type="Pfam" id="PF23988"/>
    </source>
</evidence>